<reference evidence="3 4" key="1">
    <citation type="journal article" date="2017" name="Front. Microbiol.">
        <title>Strong Genomic and Phenotypic Heterogeneity in the Aeromonas sobria Species Complex.</title>
        <authorList>
            <person name="Gauthier J."/>
            <person name="Vincent A.T."/>
            <person name="Charette S.J."/>
            <person name="Derome N."/>
        </authorList>
    </citation>
    <scope>NUCLEOTIDE SEQUENCE [LARGE SCALE GENOMIC DNA]</scope>
    <source>
        <strain evidence="3 4">TM18</strain>
    </source>
</reference>
<dbReference type="GO" id="GO:0005829">
    <property type="term" value="C:cytosol"/>
    <property type="evidence" value="ECO:0007669"/>
    <property type="project" value="TreeGrafter"/>
</dbReference>
<feature type="domain" description="N-formyltransferase dimerization C-terminal" evidence="2">
    <location>
        <begin position="198"/>
        <end position="241"/>
    </location>
</feature>
<evidence type="ECO:0000259" key="2">
    <source>
        <dbReference type="Pfam" id="PF18216"/>
    </source>
</evidence>
<dbReference type="GO" id="GO:0004479">
    <property type="term" value="F:methionyl-tRNA formyltransferase activity"/>
    <property type="evidence" value="ECO:0007669"/>
    <property type="project" value="TreeGrafter"/>
</dbReference>
<dbReference type="CDD" id="cd08369">
    <property type="entry name" value="FMT_core"/>
    <property type="match status" value="1"/>
</dbReference>
<evidence type="ECO:0000313" key="4">
    <source>
        <dbReference type="Proteomes" id="UP000233467"/>
    </source>
</evidence>
<dbReference type="EMBL" id="NQMM01000024">
    <property type="protein sequence ID" value="PKQ79373.1"/>
    <property type="molecule type" value="Genomic_DNA"/>
</dbReference>
<name>A0A2N3J1F5_AERSO</name>
<keyword evidence="4" id="KW-1185">Reference proteome</keyword>
<dbReference type="Pfam" id="PF00551">
    <property type="entry name" value="Formyl_trans_N"/>
    <property type="match status" value="1"/>
</dbReference>
<dbReference type="Pfam" id="PF18216">
    <property type="entry name" value="N_formyltrans_C"/>
    <property type="match status" value="1"/>
</dbReference>
<protein>
    <recommendedName>
        <fullName evidence="5">Formyl transferase</fullName>
    </recommendedName>
</protein>
<dbReference type="InterPro" id="IPR040660">
    <property type="entry name" value="N_formyltrans_C"/>
</dbReference>
<accession>A0A2N3J1F5</accession>
<dbReference type="InterPro" id="IPR002376">
    <property type="entry name" value="Formyl_transf_N"/>
</dbReference>
<dbReference type="PANTHER" id="PTHR11138">
    <property type="entry name" value="METHIONYL-TRNA FORMYLTRANSFERASE"/>
    <property type="match status" value="1"/>
</dbReference>
<feature type="domain" description="Formyl transferase N-terminal" evidence="1">
    <location>
        <begin position="66"/>
        <end position="159"/>
    </location>
</feature>
<dbReference type="InterPro" id="IPR036477">
    <property type="entry name" value="Formyl_transf_N_sf"/>
</dbReference>
<dbReference type="SUPFAM" id="SSF53328">
    <property type="entry name" value="Formyltransferase"/>
    <property type="match status" value="1"/>
</dbReference>
<evidence type="ECO:0008006" key="5">
    <source>
        <dbReference type="Google" id="ProtNLM"/>
    </source>
</evidence>
<dbReference type="PANTHER" id="PTHR11138:SF5">
    <property type="entry name" value="METHIONYL-TRNA FORMYLTRANSFERASE, MITOCHONDRIAL"/>
    <property type="match status" value="1"/>
</dbReference>
<sequence>MKTVLLADGYVGFEITQWMLNNYQTDILAVCVTSENEIARIVKSNNIPLFITKNNEELSVILKEHQNVDIGLSLWWPFLLSPEVINYIPLGIVNTHPGLLPFGRGKHPNFWSIVERTPFGVTLHLINQGIDSGPVLLQKEITVSWDDTGDSLYKKATHEIINLFIDNYHLIRVSQISTTEQNILNGTFHVSSEMLEKSHLNLSEIMKVSDVLNLLRAKTYQGHSGCWFVDDGVKYEVSVSIRRIDCDGK</sequence>
<evidence type="ECO:0000313" key="3">
    <source>
        <dbReference type="EMBL" id="PKQ79373.1"/>
    </source>
</evidence>
<dbReference type="RefSeq" id="WP_101324356.1">
    <property type="nucleotide sequence ID" value="NZ_NQML01000034.1"/>
</dbReference>
<organism evidence="3 4">
    <name type="scientific">Aeromonas sobria</name>
    <dbReference type="NCBI Taxonomy" id="646"/>
    <lineage>
        <taxon>Bacteria</taxon>
        <taxon>Pseudomonadati</taxon>
        <taxon>Pseudomonadota</taxon>
        <taxon>Gammaproteobacteria</taxon>
        <taxon>Aeromonadales</taxon>
        <taxon>Aeromonadaceae</taxon>
        <taxon>Aeromonas</taxon>
    </lineage>
</organism>
<dbReference type="Proteomes" id="UP000233467">
    <property type="component" value="Unassembled WGS sequence"/>
</dbReference>
<gene>
    <name evidence="3" type="ORF">CJP16_08500</name>
</gene>
<proteinExistence type="predicted"/>
<dbReference type="AlphaFoldDB" id="A0A2N3J1F5"/>
<dbReference type="Gene3D" id="3.40.50.12230">
    <property type="match status" value="1"/>
</dbReference>
<comment type="caution">
    <text evidence="3">The sequence shown here is derived from an EMBL/GenBank/DDBJ whole genome shotgun (WGS) entry which is preliminary data.</text>
</comment>
<evidence type="ECO:0000259" key="1">
    <source>
        <dbReference type="Pfam" id="PF00551"/>
    </source>
</evidence>